<sequence length="685" mass="76800">MSNKKGPALDELDPMAALLAKNSQETTILDEHFNEAKKNDSSLTQKYISNRKKSHTPDNSIGLGYRQSSSSSFHGTVVTKTGDSSVPKESVQQDADPVVVFDGHSSDTGDNEPIELGVRQPSFVSLHGQIIPKGADSLADLHTVIEEEPMEPEPIVEQEEEEDEEEEDDAQVKIVKHLQAKNANRWAAIGYEPPQNLIPLVRAKSHAVINGQSQALTRNGYTTTSLTKFYMNTDLNANSPIAAADIIEEEPEMTKSGTLLPPPSRRKRSGSDGMKIGEASASMEQMHLIIPGDNVSKSPVNTDSFGTNLPKSNVEEDKGTSSNLQEIDEMDELCENEEDNNEGMEEEEILAEEEIESGLFGNLNSIVTEPEESPVYQTILTGELPTLKNCGVVRVALKKYIKLCQKNNFHEELDYLQSLLEELPQSPAKKLTPPSTKTSSRPKCKSAGKQKQLPELETPAEMKSTPRASQKTTSSRSTPKQTQNSHKNLSPNASSVSSEFCQSSAPTTSTSLDMHLDRLLNEIDKEYNEAATELDKKWQSPEVVAKYSRPSADLLEMRSQARKLLRQRRQAEFERIQHDIKIQEEKESLISEKQLQADYEAADKKLKEHYAIKRDVLIKKFEHKKEMLSQLAMERNGPLDVKRPKMLNRQNDIEILQRMTDDVLRGRDVQDFNIDRIYSETHKKH</sequence>
<organism evidence="3 4">
    <name type="scientific">Trichomonas vaginalis (strain ATCC PRA-98 / G3)</name>
    <dbReference type="NCBI Taxonomy" id="412133"/>
    <lineage>
        <taxon>Eukaryota</taxon>
        <taxon>Metamonada</taxon>
        <taxon>Parabasalia</taxon>
        <taxon>Trichomonadida</taxon>
        <taxon>Trichomonadidae</taxon>
        <taxon>Trichomonas</taxon>
    </lineage>
</organism>
<feature type="coiled-coil region" evidence="1">
    <location>
        <begin position="516"/>
        <end position="574"/>
    </location>
</feature>
<dbReference type="KEGG" id="tva:4753889"/>
<dbReference type="Proteomes" id="UP000001542">
    <property type="component" value="Unassembled WGS sequence"/>
</dbReference>
<reference evidence="3" key="1">
    <citation type="submission" date="2006-10" db="EMBL/GenBank/DDBJ databases">
        <authorList>
            <person name="Amadeo P."/>
            <person name="Zhao Q."/>
            <person name="Wortman J."/>
            <person name="Fraser-Liggett C."/>
            <person name="Carlton J."/>
        </authorList>
    </citation>
    <scope>NUCLEOTIDE SEQUENCE</scope>
    <source>
        <strain evidence="3">G3</strain>
    </source>
</reference>
<dbReference type="VEuPathDB" id="TrichDB:TVAG_446220"/>
<feature type="compositionally biased region" description="Polar residues" evidence="2">
    <location>
        <begin position="466"/>
        <end position="509"/>
    </location>
</feature>
<feature type="region of interest" description="Disordered" evidence="2">
    <location>
        <begin position="253"/>
        <end position="275"/>
    </location>
</feature>
<feature type="coiled-coil region" evidence="1">
    <location>
        <begin position="327"/>
        <end position="354"/>
    </location>
</feature>
<dbReference type="InParanoid" id="A2FG45"/>
<feature type="region of interest" description="Disordered" evidence="2">
    <location>
        <begin position="293"/>
        <end position="321"/>
    </location>
</feature>
<feature type="region of interest" description="Disordered" evidence="2">
    <location>
        <begin position="426"/>
        <end position="509"/>
    </location>
</feature>
<dbReference type="SMR" id="A2FG45"/>
<name>A2FG45_TRIV3</name>
<keyword evidence="4" id="KW-1185">Reference proteome</keyword>
<evidence type="ECO:0000256" key="1">
    <source>
        <dbReference type="SAM" id="Coils"/>
    </source>
</evidence>
<evidence type="ECO:0000256" key="2">
    <source>
        <dbReference type="SAM" id="MobiDB-lite"/>
    </source>
</evidence>
<accession>A2FG45</accession>
<evidence type="ECO:0000313" key="4">
    <source>
        <dbReference type="Proteomes" id="UP000001542"/>
    </source>
</evidence>
<proteinExistence type="predicted"/>
<dbReference type="PANTHER" id="PTHR47026:SF2">
    <property type="entry name" value="FLAGELLAR ASSOCIATED PROTEIN"/>
    <property type="match status" value="1"/>
</dbReference>
<dbReference type="AlphaFoldDB" id="A2FG45"/>
<reference evidence="3" key="2">
    <citation type="journal article" date="2007" name="Science">
        <title>Draft genome sequence of the sexually transmitted pathogen Trichomonas vaginalis.</title>
        <authorList>
            <person name="Carlton J.M."/>
            <person name="Hirt R.P."/>
            <person name="Silva J.C."/>
            <person name="Delcher A.L."/>
            <person name="Schatz M."/>
            <person name="Zhao Q."/>
            <person name="Wortman J.R."/>
            <person name="Bidwell S.L."/>
            <person name="Alsmark U.C.M."/>
            <person name="Besteiro S."/>
            <person name="Sicheritz-Ponten T."/>
            <person name="Noel C.J."/>
            <person name="Dacks J.B."/>
            <person name="Foster P.G."/>
            <person name="Simillion C."/>
            <person name="Van de Peer Y."/>
            <person name="Miranda-Saavedra D."/>
            <person name="Barton G.J."/>
            <person name="Westrop G.D."/>
            <person name="Mueller S."/>
            <person name="Dessi D."/>
            <person name="Fiori P.L."/>
            <person name="Ren Q."/>
            <person name="Paulsen I."/>
            <person name="Zhang H."/>
            <person name="Bastida-Corcuera F.D."/>
            <person name="Simoes-Barbosa A."/>
            <person name="Brown M.T."/>
            <person name="Hayes R.D."/>
            <person name="Mukherjee M."/>
            <person name="Okumura C.Y."/>
            <person name="Schneider R."/>
            <person name="Smith A.J."/>
            <person name="Vanacova S."/>
            <person name="Villalvazo M."/>
            <person name="Haas B.J."/>
            <person name="Pertea M."/>
            <person name="Feldblyum T.V."/>
            <person name="Utterback T.R."/>
            <person name="Shu C.L."/>
            <person name="Osoegawa K."/>
            <person name="de Jong P.J."/>
            <person name="Hrdy I."/>
            <person name="Horvathova L."/>
            <person name="Zubacova Z."/>
            <person name="Dolezal P."/>
            <person name="Malik S.B."/>
            <person name="Logsdon J.M. Jr."/>
            <person name="Henze K."/>
            <person name="Gupta A."/>
            <person name="Wang C.C."/>
            <person name="Dunne R.L."/>
            <person name="Upcroft J.A."/>
            <person name="Upcroft P."/>
            <person name="White O."/>
            <person name="Salzberg S.L."/>
            <person name="Tang P."/>
            <person name="Chiu C.-H."/>
            <person name="Lee Y.-S."/>
            <person name="Embley T.M."/>
            <person name="Coombs G.H."/>
            <person name="Mottram J.C."/>
            <person name="Tachezy J."/>
            <person name="Fraser-Liggett C.M."/>
            <person name="Johnson P.J."/>
        </authorList>
    </citation>
    <scope>NUCLEOTIDE SEQUENCE [LARGE SCALE GENOMIC DNA]</scope>
    <source>
        <strain evidence="3">G3</strain>
    </source>
</reference>
<dbReference type="RefSeq" id="XP_001309052.1">
    <property type="nucleotide sequence ID" value="XM_001309051.1"/>
</dbReference>
<feature type="region of interest" description="Disordered" evidence="2">
    <location>
        <begin position="149"/>
        <end position="168"/>
    </location>
</feature>
<dbReference type="VEuPathDB" id="TrichDB:TVAGG3_0004110"/>
<gene>
    <name evidence="3" type="ORF">TVAG_446220</name>
</gene>
<dbReference type="EMBL" id="DS113773">
    <property type="protein sequence ID" value="EAX96122.1"/>
    <property type="molecule type" value="Genomic_DNA"/>
</dbReference>
<protein>
    <submittedName>
        <fullName evidence="3">Uncharacterized protein</fullName>
    </submittedName>
</protein>
<feature type="compositionally biased region" description="Polar residues" evidence="2">
    <location>
        <begin position="295"/>
        <end position="311"/>
    </location>
</feature>
<dbReference type="PANTHER" id="PTHR47026">
    <property type="entry name" value="PIGMENTOSA GTPASE REGULATOR-LIKE PROTEIN, PUTATIVE-RELATED"/>
    <property type="match status" value="1"/>
</dbReference>
<keyword evidence="1" id="KW-0175">Coiled coil</keyword>
<feature type="region of interest" description="Disordered" evidence="2">
    <location>
        <begin position="32"/>
        <end position="95"/>
    </location>
</feature>
<feature type="compositionally biased region" description="Polar residues" evidence="2">
    <location>
        <begin position="66"/>
        <end position="84"/>
    </location>
</feature>
<evidence type="ECO:0000313" key="3">
    <source>
        <dbReference type="EMBL" id="EAX96122.1"/>
    </source>
</evidence>